<comment type="caution">
    <text evidence="2">The sequence shown here is derived from an EMBL/GenBank/DDBJ whole genome shotgun (WGS) entry which is preliminary data.</text>
</comment>
<dbReference type="Proteomes" id="UP001143981">
    <property type="component" value="Unassembled WGS sequence"/>
</dbReference>
<feature type="region of interest" description="Disordered" evidence="1">
    <location>
        <begin position="53"/>
        <end position="77"/>
    </location>
</feature>
<reference evidence="2" key="1">
    <citation type="submission" date="2022-07" db="EMBL/GenBank/DDBJ databases">
        <title>Phylogenomic reconstructions and comparative analyses of Kickxellomycotina fungi.</title>
        <authorList>
            <person name="Reynolds N.K."/>
            <person name="Stajich J.E."/>
            <person name="Barry K."/>
            <person name="Grigoriev I.V."/>
            <person name="Crous P."/>
            <person name="Smith M.E."/>
        </authorList>
    </citation>
    <scope>NUCLEOTIDE SEQUENCE</scope>
    <source>
        <strain evidence="2">BCRC 34381</strain>
    </source>
</reference>
<dbReference type="EMBL" id="JANBOI010000721">
    <property type="protein sequence ID" value="KAJ1728877.1"/>
    <property type="molecule type" value="Genomic_DNA"/>
</dbReference>
<name>A0A9W8CY96_9FUNG</name>
<gene>
    <name evidence="2" type="ORF">LPJ61_003806</name>
</gene>
<evidence type="ECO:0000313" key="2">
    <source>
        <dbReference type="EMBL" id="KAJ1728877.1"/>
    </source>
</evidence>
<accession>A0A9W8CY96</accession>
<feature type="non-terminal residue" evidence="2">
    <location>
        <position position="1"/>
    </location>
</feature>
<feature type="non-terminal residue" evidence="2">
    <location>
        <position position="77"/>
    </location>
</feature>
<organism evidence="2 3">
    <name type="scientific">Coemansia biformis</name>
    <dbReference type="NCBI Taxonomy" id="1286918"/>
    <lineage>
        <taxon>Eukaryota</taxon>
        <taxon>Fungi</taxon>
        <taxon>Fungi incertae sedis</taxon>
        <taxon>Zoopagomycota</taxon>
        <taxon>Kickxellomycotina</taxon>
        <taxon>Kickxellomycetes</taxon>
        <taxon>Kickxellales</taxon>
        <taxon>Kickxellaceae</taxon>
        <taxon>Coemansia</taxon>
    </lineage>
</organism>
<dbReference type="AlphaFoldDB" id="A0A9W8CY96"/>
<proteinExistence type="predicted"/>
<sequence length="77" mass="8994">RRLLHRQGEPGRVGREEEGAPAQIRRGPAGGLRARQRVDLLELQDRERRRVELHQARASRHNTQPADRAQLWRMPSM</sequence>
<keyword evidence="3" id="KW-1185">Reference proteome</keyword>
<evidence type="ECO:0000256" key="1">
    <source>
        <dbReference type="SAM" id="MobiDB-lite"/>
    </source>
</evidence>
<feature type="region of interest" description="Disordered" evidence="1">
    <location>
        <begin position="1"/>
        <end position="31"/>
    </location>
</feature>
<protein>
    <submittedName>
        <fullName evidence="2">Uncharacterized protein</fullName>
    </submittedName>
</protein>
<evidence type="ECO:0000313" key="3">
    <source>
        <dbReference type="Proteomes" id="UP001143981"/>
    </source>
</evidence>
<feature type="compositionally biased region" description="Basic and acidic residues" evidence="1">
    <location>
        <begin position="1"/>
        <end position="18"/>
    </location>
</feature>